<dbReference type="Gene3D" id="1.10.287.810">
    <property type="entry name" value="Mitochondrial import inner membrane translocase subunit tim13 like domains"/>
    <property type="match status" value="1"/>
</dbReference>
<dbReference type="GO" id="GO:0005743">
    <property type="term" value="C:mitochondrial inner membrane"/>
    <property type="evidence" value="ECO:0007669"/>
    <property type="project" value="UniProtKB-SubCell"/>
</dbReference>
<gene>
    <name evidence="11" type="ORF">SASPL_119757</name>
</gene>
<evidence type="ECO:0000256" key="3">
    <source>
        <dbReference type="ARBA" id="ARBA00022833"/>
    </source>
</evidence>
<evidence type="ECO:0000256" key="8">
    <source>
        <dbReference type="RuleBase" id="RU367043"/>
    </source>
</evidence>
<evidence type="ECO:0000256" key="4">
    <source>
        <dbReference type="ARBA" id="ARBA00022927"/>
    </source>
</evidence>
<keyword evidence="2" id="KW-0479">Metal-binding</keyword>
<dbReference type="InterPro" id="IPR004217">
    <property type="entry name" value="Tim10-like"/>
</dbReference>
<dbReference type="GO" id="GO:0046872">
    <property type="term" value="F:metal ion binding"/>
    <property type="evidence" value="ECO:0007669"/>
    <property type="project" value="UniProtKB-KW"/>
</dbReference>
<feature type="domain" description="Tim10-like" evidence="10">
    <location>
        <begin position="56"/>
        <end position="106"/>
    </location>
</feature>
<comment type="subunit">
    <text evidence="8">Heterohexamer.</text>
</comment>
<reference evidence="11" key="1">
    <citation type="submission" date="2018-01" db="EMBL/GenBank/DDBJ databases">
        <authorList>
            <person name="Mao J.F."/>
        </authorList>
    </citation>
    <scope>NUCLEOTIDE SEQUENCE</scope>
    <source>
        <strain evidence="11">Huo1</strain>
        <tissue evidence="11">Leaf</tissue>
    </source>
</reference>
<keyword evidence="7 8" id="KW-1015">Disulfide bond</keyword>
<comment type="subcellular location">
    <subcellularLocation>
        <location evidence="8">Mitochondrion inner membrane</location>
        <topology evidence="8">Peripheral membrane protein</topology>
        <orientation evidence="8">Intermembrane side</orientation>
    </subcellularLocation>
</comment>
<protein>
    <recommendedName>
        <fullName evidence="8">Mitochondrial import inner membrane translocase subunit</fullName>
    </recommendedName>
</protein>
<keyword evidence="5 8" id="KW-0811">Translocation</keyword>
<organism evidence="11">
    <name type="scientific">Salvia splendens</name>
    <name type="common">Scarlet sage</name>
    <dbReference type="NCBI Taxonomy" id="180675"/>
    <lineage>
        <taxon>Eukaryota</taxon>
        <taxon>Viridiplantae</taxon>
        <taxon>Streptophyta</taxon>
        <taxon>Embryophyta</taxon>
        <taxon>Tracheophyta</taxon>
        <taxon>Spermatophyta</taxon>
        <taxon>Magnoliopsida</taxon>
        <taxon>eudicotyledons</taxon>
        <taxon>Gunneridae</taxon>
        <taxon>Pentapetalae</taxon>
        <taxon>asterids</taxon>
        <taxon>lamiids</taxon>
        <taxon>Lamiales</taxon>
        <taxon>Lamiaceae</taxon>
        <taxon>Nepetoideae</taxon>
        <taxon>Mentheae</taxon>
        <taxon>Salviinae</taxon>
        <taxon>Salvia</taxon>
        <taxon>Salvia subgen. Calosphace</taxon>
        <taxon>core Calosphace</taxon>
    </lineage>
</organism>
<evidence type="ECO:0000313" key="11">
    <source>
        <dbReference type="EMBL" id="KAG6417573.1"/>
    </source>
</evidence>
<dbReference type="EMBL" id="PNBA02000007">
    <property type="protein sequence ID" value="KAG6417573.1"/>
    <property type="molecule type" value="Genomic_DNA"/>
</dbReference>
<evidence type="ECO:0000256" key="1">
    <source>
        <dbReference type="ARBA" id="ARBA00022448"/>
    </source>
</evidence>
<evidence type="ECO:0000256" key="2">
    <source>
        <dbReference type="ARBA" id="ARBA00022723"/>
    </source>
</evidence>
<comment type="domain">
    <text evidence="8">The twin CX3C motif contains 4 conserved Cys residues that form 2 disulfide bonds in the mitochondrial intermembrane space.</text>
</comment>
<keyword evidence="1 8" id="KW-0813">Transport</keyword>
<accession>A0A8X8XT91</accession>
<keyword evidence="3" id="KW-0862">Zinc</keyword>
<evidence type="ECO:0000256" key="7">
    <source>
        <dbReference type="ARBA" id="ARBA00023157"/>
    </source>
</evidence>
<dbReference type="InterPro" id="IPR035427">
    <property type="entry name" value="Tim10-like_dom_sf"/>
</dbReference>
<keyword evidence="4 8" id="KW-0653">Protein transport</keyword>
<sequence length="114" mass="13159">MEIPQELMLTDEMYLLLLLKILIALLVVVTTNNCIASLVIWAFQLMKSFVGHCSLGLYSKLSQRCFNDCVTSFYRKTLGKQEEICVRRCTEKFLRLSTRVATRFAELNQDGSRQ</sequence>
<keyword evidence="9" id="KW-1133">Transmembrane helix</keyword>
<keyword evidence="8" id="KW-0143">Chaperone</keyword>
<proteinExistence type="inferred from homology"/>
<keyword evidence="12" id="KW-1185">Reference proteome</keyword>
<keyword evidence="6 8" id="KW-0496">Mitochondrion</keyword>
<evidence type="ECO:0000256" key="6">
    <source>
        <dbReference type="ARBA" id="ARBA00023128"/>
    </source>
</evidence>
<keyword evidence="9" id="KW-0472">Membrane</keyword>
<dbReference type="SUPFAM" id="SSF144122">
    <property type="entry name" value="Tim10-like"/>
    <property type="match status" value="1"/>
</dbReference>
<keyword evidence="9" id="KW-0812">Transmembrane</keyword>
<evidence type="ECO:0000259" key="10">
    <source>
        <dbReference type="Pfam" id="PF02953"/>
    </source>
</evidence>
<dbReference type="PANTHER" id="PTHR13172">
    <property type="entry name" value="MITOCHONDRIAL IMPORT INNER MEMBRANE TRANSLOCASE SUBUNIT TIM9B"/>
    <property type="match status" value="1"/>
</dbReference>
<evidence type="ECO:0000256" key="5">
    <source>
        <dbReference type="ARBA" id="ARBA00023010"/>
    </source>
</evidence>
<name>A0A8X8XT91_SALSN</name>
<feature type="transmembrane region" description="Helical" evidence="9">
    <location>
        <begin position="14"/>
        <end position="43"/>
    </location>
</feature>
<evidence type="ECO:0000256" key="9">
    <source>
        <dbReference type="SAM" id="Phobius"/>
    </source>
</evidence>
<dbReference type="AlphaFoldDB" id="A0A8X8XT91"/>
<keyword evidence="8" id="KW-0999">Mitochondrion inner membrane</keyword>
<comment type="similarity">
    <text evidence="8">Belongs to the small Tim family.</text>
</comment>
<evidence type="ECO:0000313" key="12">
    <source>
        <dbReference type="Proteomes" id="UP000298416"/>
    </source>
</evidence>
<dbReference type="GO" id="GO:0015031">
    <property type="term" value="P:protein transport"/>
    <property type="evidence" value="ECO:0007669"/>
    <property type="project" value="UniProtKB-KW"/>
</dbReference>
<comment type="caution">
    <text evidence="11">The sequence shown here is derived from an EMBL/GenBank/DDBJ whole genome shotgun (WGS) entry which is preliminary data.</text>
</comment>
<dbReference type="Proteomes" id="UP000298416">
    <property type="component" value="Unassembled WGS sequence"/>
</dbReference>
<comment type="function">
    <text evidence="8">Mitochondrial intermembrane chaperone that participates in the import and insertion of some multi-pass transmembrane proteins into the mitochondrial inner membrane. Also required for the transfer of beta-barrel precursors from the TOM complex to the sorting and assembly machinery (SAM complex) of the outer membrane. Acts as a chaperone-like protein that protects the hydrophobic precursors from aggregation and guide them through the mitochondrial intermembrane space.</text>
</comment>
<dbReference type="InterPro" id="IPR050673">
    <property type="entry name" value="Mito_inner_translocase_sub"/>
</dbReference>
<reference evidence="11" key="2">
    <citation type="submission" date="2020-08" db="EMBL/GenBank/DDBJ databases">
        <title>Plant Genome Project.</title>
        <authorList>
            <person name="Zhang R.-G."/>
        </authorList>
    </citation>
    <scope>NUCLEOTIDE SEQUENCE</scope>
    <source>
        <strain evidence="11">Huo1</strain>
        <tissue evidence="11">Leaf</tissue>
    </source>
</reference>
<dbReference type="Pfam" id="PF02953">
    <property type="entry name" value="zf-Tim10_DDP"/>
    <property type="match status" value="1"/>
</dbReference>